<evidence type="ECO:0000256" key="1">
    <source>
        <dbReference type="SAM" id="SignalP"/>
    </source>
</evidence>
<keyword evidence="3" id="KW-1185">Reference proteome</keyword>
<dbReference type="AlphaFoldDB" id="A0A4U0FC57"/>
<feature type="chain" id="PRO_5020855618" evidence="1">
    <location>
        <begin position="25"/>
        <end position="245"/>
    </location>
</feature>
<dbReference type="Proteomes" id="UP000309673">
    <property type="component" value="Unassembled WGS sequence"/>
</dbReference>
<dbReference type="RefSeq" id="WP_136777783.1">
    <property type="nucleotide sequence ID" value="NZ_SUPK01000004.1"/>
</dbReference>
<proteinExistence type="predicted"/>
<evidence type="ECO:0000313" key="3">
    <source>
        <dbReference type="Proteomes" id="UP000309673"/>
    </source>
</evidence>
<gene>
    <name evidence="2" type="ORF">E5161_10665</name>
</gene>
<accession>A0A4U0FC57</accession>
<protein>
    <submittedName>
        <fullName evidence="2">Uncharacterized protein</fullName>
    </submittedName>
</protein>
<dbReference type="EMBL" id="SUPK01000004">
    <property type="protein sequence ID" value="TJY42443.1"/>
    <property type="molecule type" value="Genomic_DNA"/>
</dbReference>
<comment type="caution">
    <text evidence="2">The sequence shown here is derived from an EMBL/GenBank/DDBJ whole genome shotgun (WGS) entry which is preliminary data.</text>
</comment>
<sequence length="245" mass="25876">MKKVVKAIGVTAALAVMIPLSANAASGIVGGAAATGKVKIAHTELKERDALVVKSRFGFMEQEVLDLLKLDEQTLQSKLDAGQTLAQIAEAQGVSRDALKNALTDSFNKKLEEQKKTFADHLDGMIDSKGSAFAGKEGGFKVFVKNDFTEVAKALGITAEELKQALASDKSIADIAKEKGVDVQKVIDAQVAAMKASIQEAVKAGKISQTEADERIAELSKMAAKMVNAKGAHGNRGFGGPHERK</sequence>
<evidence type="ECO:0000313" key="2">
    <source>
        <dbReference type="EMBL" id="TJY42443.1"/>
    </source>
</evidence>
<reference evidence="2 3" key="1">
    <citation type="submission" date="2019-04" db="EMBL/GenBank/DDBJ databases">
        <title>Cohnella sp. nov., isolated from soil.</title>
        <authorList>
            <person name="Kim W."/>
        </authorList>
    </citation>
    <scope>NUCLEOTIDE SEQUENCE [LARGE SCALE GENOMIC DNA]</scope>
    <source>
        <strain evidence="2 3">CAU 1483</strain>
    </source>
</reference>
<organism evidence="2 3">
    <name type="scientific">Cohnella pontilimi</name>
    <dbReference type="NCBI Taxonomy" id="2564100"/>
    <lineage>
        <taxon>Bacteria</taxon>
        <taxon>Bacillati</taxon>
        <taxon>Bacillota</taxon>
        <taxon>Bacilli</taxon>
        <taxon>Bacillales</taxon>
        <taxon>Paenibacillaceae</taxon>
        <taxon>Cohnella</taxon>
    </lineage>
</organism>
<dbReference type="OrthoDB" id="2376193at2"/>
<feature type="signal peptide" evidence="1">
    <location>
        <begin position="1"/>
        <end position="24"/>
    </location>
</feature>
<name>A0A4U0FC57_9BACL</name>
<keyword evidence="1" id="KW-0732">Signal</keyword>